<feature type="transmembrane region" description="Helical" evidence="5">
    <location>
        <begin position="180"/>
        <end position="208"/>
    </location>
</feature>
<protein>
    <submittedName>
        <fullName evidence="7">Sodium:calcium antiporter</fullName>
    </submittedName>
</protein>
<dbReference type="InterPro" id="IPR044880">
    <property type="entry name" value="NCX_ion-bd_dom_sf"/>
</dbReference>
<dbReference type="PANTHER" id="PTHR10846:SF8">
    <property type="entry name" value="INNER MEMBRANE PROTEIN YRBG"/>
    <property type="match status" value="1"/>
</dbReference>
<comment type="subcellular location">
    <subcellularLocation>
        <location evidence="1">Membrane</location>
        <topology evidence="1">Multi-pass membrane protein</topology>
    </subcellularLocation>
</comment>
<dbReference type="RefSeq" id="WP_237263038.1">
    <property type="nucleotide sequence ID" value="NZ_AP024202.1"/>
</dbReference>
<evidence type="ECO:0000259" key="6">
    <source>
        <dbReference type="Pfam" id="PF01699"/>
    </source>
</evidence>
<organism evidence="7 8">
    <name type="scientific">Thiomicrorhabdus immobilis</name>
    <dbReference type="NCBI Taxonomy" id="2791037"/>
    <lineage>
        <taxon>Bacteria</taxon>
        <taxon>Pseudomonadati</taxon>
        <taxon>Pseudomonadota</taxon>
        <taxon>Gammaproteobacteria</taxon>
        <taxon>Thiotrichales</taxon>
        <taxon>Piscirickettsiaceae</taxon>
        <taxon>Thiomicrorhabdus</taxon>
    </lineage>
</organism>
<evidence type="ECO:0000256" key="4">
    <source>
        <dbReference type="ARBA" id="ARBA00023136"/>
    </source>
</evidence>
<evidence type="ECO:0000256" key="1">
    <source>
        <dbReference type="ARBA" id="ARBA00004141"/>
    </source>
</evidence>
<keyword evidence="3 5" id="KW-1133">Transmembrane helix</keyword>
<feature type="domain" description="Sodium/calcium exchanger membrane region" evidence="6">
    <location>
        <begin position="179"/>
        <end position="323"/>
    </location>
</feature>
<feature type="transmembrane region" description="Helical" evidence="5">
    <location>
        <begin position="276"/>
        <end position="296"/>
    </location>
</feature>
<dbReference type="EMBL" id="AP024202">
    <property type="protein sequence ID" value="BCN92793.1"/>
    <property type="molecule type" value="Genomic_DNA"/>
</dbReference>
<sequence>MLTTLLLPSLLLIIGLALLVWSSDIFIEGAASTAKHLSISPLVIGVVVLGFGTSMPEVVVATLASLDNSPGLAVGNAIGSNIANIALVLGFTALIAPIVIKSSILKRELPLLLAVSIGAYLLVLDGHLSFIDGIILVLVLIAVMTWMIKANKALDSTDPLADETQHELDSLPQLSKNKALLFLVGGLIILMISAKMMVSGAVEIAYYFEVPEVVIGLTIIAIGTSLPELAAAIAAARKNEADLMIGNIVGSNLFNILAVLAVPALLAPAALDRDVLLVDMPIMLGFTLLMLIMAIPRKGKAVIQKPQGVLLTSLFIAYLILLYFRSTAV</sequence>
<evidence type="ECO:0000313" key="8">
    <source>
        <dbReference type="Proteomes" id="UP001054820"/>
    </source>
</evidence>
<feature type="transmembrane region" description="Helical" evidence="5">
    <location>
        <begin position="78"/>
        <end position="100"/>
    </location>
</feature>
<feature type="transmembrane region" description="Helical" evidence="5">
    <location>
        <begin position="308"/>
        <end position="326"/>
    </location>
</feature>
<accession>A0ABM7MBP6</accession>
<evidence type="ECO:0000256" key="5">
    <source>
        <dbReference type="SAM" id="Phobius"/>
    </source>
</evidence>
<dbReference type="PANTHER" id="PTHR10846">
    <property type="entry name" value="SODIUM/POTASSIUM/CALCIUM EXCHANGER"/>
    <property type="match status" value="1"/>
</dbReference>
<dbReference type="NCBIfam" id="TIGR00367">
    <property type="entry name" value="calcium/sodium antiporter"/>
    <property type="match status" value="1"/>
</dbReference>
<dbReference type="InterPro" id="IPR004481">
    <property type="entry name" value="K/Na/Ca-exchanger"/>
</dbReference>
<dbReference type="Proteomes" id="UP001054820">
    <property type="component" value="Chromosome"/>
</dbReference>
<reference evidence="7" key="1">
    <citation type="journal article" date="2022" name="Arch. Microbiol.">
        <title>Thiomicrorhabdus immobilis sp. nov., a mesophilic sulfur-oxidizing bacterium isolated from sediment of a brackish lake in northern Japan.</title>
        <authorList>
            <person name="Kojima H."/>
            <person name="Mochizuki J."/>
            <person name="Kanda M."/>
            <person name="Watanabe T."/>
            <person name="Fukui M."/>
        </authorList>
    </citation>
    <scope>NUCLEOTIDE SEQUENCE</scope>
    <source>
        <strain evidence="7">Am19</strain>
    </source>
</reference>
<dbReference type="Gene3D" id="1.20.1420.30">
    <property type="entry name" value="NCX, central ion-binding region"/>
    <property type="match status" value="1"/>
</dbReference>
<gene>
    <name evidence="7" type="ORF">THMIRHAM_05780</name>
</gene>
<feature type="transmembrane region" description="Helical" evidence="5">
    <location>
        <begin position="130"/>
        <end position="148"/>
    </location>
</feature>
<keyword evidence="4 5" id="KW-0472">Membrane</keyword>
<evidence type="ECO:0000313" key="7">
    <source>
        <dbReference type="EMBL" id="BCN92793.1"/>
    </source>
</evidence>
<feature type="transmembrane region" description="Helical" evidence="5">
    <location>
        <begin position="214"/>
        <end position="236"/>
    </location>
</feature>
<proteinExistence type="predicted"/>
<dbReference type="InterPro" id="IPR004837">
    <property type="entry name" value="NaCa_Exmemb"/>
</dbReference>
<feature type="domain" description="Sodium/calcium exchanger membrane region" evidence="6">
    <location>
        <begin position="10"/>
        <end position="148"/>
    </location>
</feature>
<dbReference type="Pfam" id="PF01699">
    <property type="entry name" value="Na_Ca_ex"/>
    <property type="match status" value="2"/>
</dbReference>
<evidence type="ECO:0000256" key="3">
    <source>
        <dbReference type="ARBA" id="ARBA00022989"/>
    </source>
</evidence>
<feature type="transmembrane region" description="Helical" evidence="5">
    <location>
        <begin position="248"/>
        <end position="270"/>
    </location>
</feature>
<feature type="transmembrane region" description="Helical" evidence="5">
    <location>
        <begin position="6"/>
        <end position="27"/>
    </location>
</feature>
<feature type="transmembrane region" description="Helical" evidence="5">
    <location>
        <begin position="39"/>
        <end position="66"/>
    </location>
</feature>
<keyword evidence="2 5" id="KW-0812">Transmembrane</keyword>
<keyword evidence="8" id="KW-1185">Reference proteome</keyword>
<name>A0ABM7MBP6_9GAMM</name>
<evidence type="ECO:0000256" key="2">
    <source>
        <dbReference type="ARBA" id="ARBA00022692"/>
    </source>
</evidence>